<feature type="transmembrane region" description="Helical" evidence="6">
    <location>
        <begin position="410"/>
        <end position="431"/>
    </location>
</feature>
<keyword evidence="4 6" id="KW-0472">Membrane</keyword>
<dbReference type="Pfam" id="PF07690">
    <property type="entry name" value="MFS_1"/>
    <property type="match status" value="1"/>
</dbReference>
<evidence type="ECO:0000256" key="4">
    <source>
        <dbReference type="ARBA" id="ARBA00023136"/>
    </source>
</evidence>
<feature type="transmembrane region" description="Helical" evidence="6">
    <location>
        <begin position="443"/>
        <end position="463"/>
    </location>
</feature>
<evidence type="ECO:0000256" key="3">
    <source>
        <dbReference type="ARBA" id="ARBA00022989"/>
    </source>
</evidence>
<evidence type="ECO:0000259" key="7">
    <source>
        <dbReference type="PROSITE" id="PS50850"/>
    </source>
</evidence>
<feature type="transmembrane region" description="Helical" evidence="6">
    <location>
        <begin position="369"/>
        <end position="389"/>
    </location>
</feature>
<reference evidence="8 9" key="1">
    <citation type="submission" date="2024-07" db="EMBL/GenBank/DDBJ databases">
        <title>Section-level genome sequencing and comparative genomics of Aspergillus sections Usti and Cavernicolus.</title>
        <authorList>
            <consortium name="Lawrence Berkeley National Laboratory"/>
            <person name="Nybo J.L."/>
            <person name="Vesth T.C."/>
            <person name="Theobald S."/>
            <person name="Frisvad J.C."/>
            <person name="Larsen T.O."/>
            <person name="Kjaerboelling I."/>
            <person name="Rothschild-Mancinelli K."/>
            <person name="Lyhne E.K."/>
            <person name="Kogle M.E."/>
            <person name="Barry K."/>
            <person name="Clum A."/>
            <person name="Na H."/>
            <person name="Ledsgaard L."/>
            <person name="Lin J."/>
            <person name="Lipzen A."/>
            <person name="Kuo A."/>
            <person name="Riley R."/>
            <person name="Mondo S."/>
            <person name="Labutti K."/>
            <person name="Haridas S."/>
            <person name="Pangalinan J."/>
            <person name="Salamov A.A."/>
            <person name="Simmons B.A."/>
            <person name="Magnuson J.K."/>
            <person name="Chen J."/>
            <person name="Drula E."/>
            <person name="Henrissat B."/>
            <person name="Wiebenga A."/>
            <person name="Lubbers R.J."/>
            <person name="Gomes A.C."/>
            <person name="Makela M.R."/>
            <person name="Stajich J."/>
            <person name="Grigoriev I.V."/>
            <person name="Mortensen U.H."/>
            <person name="De Vries R.P."/>
            <person name="Baker S.E."/>
            <person name="Andersen M.R."/>
        </authorList>
    </citation>
    <scope>NUCLEOTIDE SEQUENCE [LARGE SCALE GENOMIC DNA]</scope>
    <source>
        <strain evidence="8 9">CBS 209.92</strain>
    </source>
</reference>
<feature type="transmembrane region" description="Helical" evidence="6">
    <location>
        <begin position="167"/>
        <end position="189"/>
    </location>
</feature>
<feature type="transmembrane region" description="Helical" evidence="6">
    <location>
        <begin position="224"/>
        <end position="246"/>
    </location>
</feature>
<dbReference type="Gene3D" id="1.20.1250.20">
    <property type="entry name" value="MFS general substrate transporter like domains"/>
    <property type="match status" value="1"/>
</dbReference>
<keyword evidence="3 6" id="KW-1133">Transmembrane helix</keyword>
<dbReference type="PANTHER" id="PTHR23502:SF29">
    <property type="entry name" value="TRANSPORTER, PUTATIVE (AFU_ORTHOLOGUE AFUA_6G06680)-RELATED"/>
    <property type="match status" value="1"/>
</dbReference>
<organism evidence="8 9">
    <name type="scientific">Aspergillus keveii</name>
    <dbReference type="NCBI Taxonomy" id="714993"/>
    <lineage>
        <taxon>Eukaryota</taxon>
        <taxon>Fungi</taxon>
        <taxon>Dikarya</taxon>
        <taxon>Ascomycota</taxon>
        <taxon>Pezizomycotina</taxon>
        <taxon>Eurotiomycetes</taxon>
        <taxon>Eurotiomycetidae</taxon>
        <taxon>Eurotiales</taxon>
        <taxon>Aspergillaceae</taxon>
        <taxon>Aspergillus</taxon>
        <taxon>Aspergillus subgen. Nidulantes</taxon>
    </lineage>
</organism>
<feature type="transmembrane region" description="Helical" evidence="6">
    <location>
        <begin position="324"/>
        <end position="349"/>
    </location>
</feature>
<feature type="compositionally biased region" description="Basic and acidic residues" evidence="5">
    <location>
        <begin position="29"/>
        <end position="47"/>
    </location>
</feature>
<feature type="transmembrane region" description="Helical" evidence="6">
    <location>
        <begin position="506"/>
        <end position="527"/>
    </location>
</feature>
<dbReference type="InterPro" id="IPR011701">
    <property type="entry name" value="MFS"/>
</dbReference>
<dbReference type="SUPFAM" id="SSF103473">
    <property type="entry name" value="MFS general substrate transporter"/>
    <property type="match status" value="1"/>
</dbReference>
<feature type="transmembrane region" description="Helical" evidence="6">
    <location>
        <begin position="69"/>
        <end position="96"/>
    </location>
</feature>
<feature type="transmembrane region" description="Helical" evidence="6">
    <location>
        <begin position="196"/>
        <end position="218"/>
    </location>
</feature>
<dbReference type="Proteomes" id="UP001610563">
    <property type="component" value="Unassembled WGS sequence"/>
</dbReference>
<dbReference type="InterPro" id="IPR036259">
    <property type="entry name" value="MFS_trans_sf"/>
</dbReference>
<feature type="transmembrane region" description="Helical" evidence="6">
    <location>
        <begin position="108"/>
        <end position="130"/>
    </location>
</feature>
<feature type="transmembrane region" description="Helical" evidence="6">
    <location>
        <begin position="475"/>
        <end position="494"/>
    </location>
</feature>
<evidence type="ECO:0000256" key="1">
    <source>
        <dbReference type="ARBA" id="ARBA00004141"/>
    </source>
</evidence>
<evidence type="ECO:0000256" key="2">
    <source>
        <dbReference type="ARBA" id="ARBA00022692"/>
    </source>
</evidence>
<keyword evidence="9" id="KW-1185">Reference proteome</keyword>
<comment type="subcellular location">
    <subcellularLocation>
        <location evidence="1">Membrane</location>
        <topology evidence="1">Multi-pass membrane protein</topology>
    </subcellularLocation>
</comment>
<protein>
    <submittedName>
        <fullName evidence="8">Major facilitator superfamily domain-containing protein</fullName>
    </submittedName>
</protein>
<feature type="transmembrane region" description="Helical" evidence="6">
    <location>
        <begin position="137"/>
        <end position="155"/>
    </location>
</feature>
<dbReference type="PANTHER" id="PTHR23502">
    <property type="entry name" value="MAJOR FACILITATOR SUPERFAMILY"/>
    <property type="match status" value="1"/>
</dbReference>
<comment type="caution">
    <text evidence="8">The sequence shown here is derived from an EMBL/GenBank/DDBJ whole genome shotgun (WGS) entry which is preliminary data.</text>
</comment>
<evidence type="ECO:0000256" key="6">
    <source>
        <dbReference type="SAM" id="Phobius"/>
    </source>
</evidence>
<feature type="region of interest" description="Disordered" evidence="5">
    <location>
        <begin position="29"/>
        <end position="55"/>
    </location>
</feature>
<proteinExistence type="predicted"/>
<sequence>MGLGVLDDRSGLTRIPGTVALGDINHLHTEGDASRQPKRGTGKDKDVILAPQPSNDPNDPLNWTYWKKIVIVLVMVLGACLNASTVGPLLSASIVVLAGEFNRPITDITLLTGYNMVVAGASCPLTSALATKYGKRPVFFGSSVACLVGTIIGSASETYNTLLAARIIQGLGFAAYESLAFSVVGDLFFVHQRGAWVNVISFTLSAVSNLSSVIAGPITDNLGWHYLFHILIAASGVQTILCFFFAPETSYIRDGSFNERFAAGDEKVDVQVNAPVAEHVEAAERAETSRGPQSPAKKTFWQELALYSGVYSEESLLKLIFGPFVCLTNLVALWTVVVTAVVTSTYVAISYVVAQIFSPPPYLLSSAQVGYLSAGPFIGGVIGTVLVAKTTDRLVVWMATRNNGVYEPEFRLPLVIFSFLCTAGLCGFGALAQTQGNLYVIDFMWGLTLAGICFCVGPCSSYAIDAFREMSNEIFVANVMVKNFLFFGYSYFINDWIASDGAATPFYVFAGVSAALIISTIPVYIFGKRYRGFWHTHNIMEKLGIQGHAEI</sequence>
<evidence type="ECO:0000313" key="9">
    <source>
        <dbReference type="Proteomes" id="UP001610563"/>
    </source>
</evidence>
<gene>
    <name evidence="8" type="ORF">BJX66DRAFT_328430</name>
</gene>
<evidence type="ECO:0000256" key="5">
    <source>
        <dbReference type="SAM" id="MobiDB-lite"/>
    </source>
</evidence>
<dbReference type="EMBL" id="JBFTWV010000113">
    <property type="protein sequence ID" value="KAL2786626.1"/>
    <property type="molecule type" value="Genomic_DNA"/>
</dbReference>
<feature type="domain" description="Major facilitator superfamily (MFS) profile" evidence="7">
    <location>
        <begin position="71"/>
        <end position="551"/>
    </location>
</feature>
<accession>A0ABR4FTQ4</accession>
<evidence type="ECO:0000313" key="8">
    <source>
        <dbReference type="EMBL" id="KAL2786626.1"/>
    </source>
</evidence>
<dbReference type="PROSITE" id="PS50850">
    <property type="entry name" value="MFS"/>
    <property type="match status" value="1"/>
</dbReference>
<name>A0ABR4FTQ4_9EURO</name>
<dbReference type="InterPro" id="IPR020846">
    <property type="entry name" value="MFS_dom"/>
</dbReference>
<keyword evidence="2 6" id="KW-0812">Transmembrane</keyword>